<dbReference type="PANTHER" id="PTHR47572">
    <property type="entry name" value="LIPOPROTEIN-RELATED"/>
    <property type="match status" value="1"/>
</dbReference>
<sequence>MGSAEMSQTITPTIERFDPALDRIIPAKPTLEKVATGFTWTEGPVWIAAGYLLFADIPSNSIRKWAPGAGASIFLQPSGYKGTAPYGGPESGSNGMTLDGHGRLTVAGHAQRNVWRLEKVDPKAQVTVLVDSYEGKSLNSPNDLVYKSDGSLYFTDPPYGLRTQKDNDPDKQLPFNGVYRLPGATAQKPGAPPANGQLQLLIKDLPRPNGIAFSPDEKYLYVNNSEPKKIWMRYTVKPDGTLADAKLFFDASSDTRPGSPDGMKVDQQGNLYSAGPGGVWIFSPDGKHLGTIDIPEKVGNLAWGDAEHKTLYITASSSVYRSSLQVPGIYPSIH</sequence>
<dbReference type="PANTHER" id="PTHR47572:SF4">
    <property type="entry name" value="LACTONASE DRP35"/>
    <property type="match status" value="1"/>
</dbReference>
<dbReference type="Gene3D" id="2.120.10.30">
    <property type="entry name" value="TolB, C-terminal domain"/>
    <property type="match status" value="1"/>
</dbReference>
<dbReference type="GO" id="GO:0016787">
    <property type="term" value="F:hydrolase activity"/>
    <property type="evidence" value="ECO:0007669"/>
    <property type="project" value="UniProtKB-KW"/>
</dbReference>
<proteinExistence type="predicted"/>
<reference evidence="3 4" key="1">
    <citation type="submission" date="2020-08" db="EMBL/GenBank/DDBJ databases">
        <title>Edaphobacter telluris sp. nov. and Acidobacterium dinghuensis sp. nov., two acidobacteria isolated from forest soil.</title>
        <authorList>
            <person name="Fu J."/>
            <person name="Qiu L."/>
        </authorList>
    </citation>
    <scope>NUCLEOTIDE SEQUENCE [LARGE SCALE GENOMIC DNA]</scope>
    <source>
        <strain evidence="3">4Y35</strain>
    </source>
</reference>
<dbReference type="EMBL" id="CP060394">
    <property type="protein sequence ID" value="QNI30521.1"/>
    <property type="molecule type" value="Genomic_DNA"/>
</dbReference>
<dbReference type="KEGG" id="adin:H7849_15365"/>
<accession>A0A7G8BDA1</accession>
<dbReference type="InterPro" id="IPR013658">
    <property type="entry name" value="SGL"/>
</dbReference>
<dbReference type="RefSeq" id="WP_186740462.1">
    <property type="nucleotide sequence ID" value="NZ_CP060394.1"/>
</dbReference>
<dbReference type="SUPFAM" id="SSF63829">
    <property type="entry name" value="Calcium-dependent phosphotriesterase"/>
    <property type="match status" value="1"/>
</dbReference>
<dbReference type="Proteomes" id="UP000515312">
    <property type="component" value="Chromosome"/>
</dbReference>
<gene>
    <name evidence="3" type="ORF">H7849_15365</name>
</gene>
<dbReference type="AlphaFoldDB" id="A0A7G8BDA1"/>
<dbReference type="InterPro" id="IPR051262">
    <property type="entry name" value="SMP-30/CGR1_Lactonase"/>
</dbReference>
<feature type="domain" description="SMP-30/Gluconolactonase/LRE-like region" evidence="2">
    <location>
        <begin position="40"/>
        <end position="316"/>
    </location>
</feature>
<dbReference type="InterPro" id="IPR011042">
    <property type="entry name" value="6-blade_b-propeller_TolB-like"/>
</dbReference>
<evidence type="ECO:0000313" key="3">
    <source>
        <dbReference type="EMBL" id="QNI30521.1"/>
    </source>
</evidence>
<evidence type="ECO:0000313" key="4">
    <source>
        <dbReference type="Proteomes" id="UP000515312"/>
    </source>
</evidence>
<organism evidence="3 4">
    <name type="scientific">Alloacidobacterium dinghuense</name>
    <dbReference type="NCBI Taxonomy" id="2763107"/>
    <lineage>
        <taxon>Bacteria</taxon>
        <taxon>Pseudomonadati</taxon>
        <taxon>Acidobacteriota</taxon>
        <taxon>Terriglobia</taxon>
        <taxon>Terriglobales</taxon>
        <taxon>Acidobacteriaceae</taxon>
        <taxon>Alloacidobacterium</taxon>
    </lineage>
</organism>
<keyword evidence="4" id="KW-1185">Reference proteome</keyword>
<name>A0A7G8BDA1_9BACT</name>
<protein>
    <submittedName>
        <fullName evidence="3">SMP-30/gluconolactonase/LRE family protein</fullName>
    </submittedName>
</protein>
<evidence type="ECO:0000256" key="1">
    <source>
        <dbReference type="ARBA" id="ARBA00022801"/>
    </source>
</evidence>
<keyword evidence="1" id="KW-0378">Hydrolase</keyword>
<evidence type="ECO:0000259" key="2">
    <source>
        <dbReference type="Pfam" id="PF08450"/>
    </source>
</evidence>
<dbReference type="Pfam" id="PF08450">
    <property type="entry name" value="SGL"/>
    <property type="match status" value="1"/>
</dbReference>